<dbReference type="RefSeq" id="WP_138217702.1">
    <property type="nucleotide sequence ID" value="NZ_VAUO01000001.1"/>
</dbReference>
<reference evidence="2 3" key="1">
    <citation type="submission" date="2019-05" db="EMBL/GenBank/DDBJ databases">
        <title>Pseudomonas sp. SC006 isolated from lettuce that can produce HBGAs.</title>
        <authorList>
            <person name="Wang D."/>
            <person name="Liao N."/>
            <person name="Liu D."/>
            <person name="Zhang Z."/>
            <person name="Zou S."/>
        </authorList>
    </citation>
    <scope>NUCLEOTIDE SEQUENCE [LARGE SCALE GENOMIC DNA]</scope>
    <source>
        <strain evidence="2 3">SC006</strain>
    </source>
</reference>
<dbReference type="InterPro" id="IPR009492">
    <property type="entry name" value="TniQ"/>
</dbReference>
<sequence length="338" mass="38400">MTVFSGLPKPFYDETFSSWLHRVADQQFLDQELMLECIKKFAPDVQGDHDALYASPGFVSCFAEELRGGIRDAFVLPDAQLLLFKTSNVYCPRCLQEDIAADRAPGWRRSWRVQAVCVCLLHDHPVLLRRLEEPRFNAINKPWLAFQEYVKSPTARLQTDFAITQSFASTAPQKNRILLHLAARTQRWYSEVVSLGLEPRLSLKAARFLIYFWLWDDAYRQNVNGFARQYIRPLRGGGLSAAPRTGLGVQKIFERVEIVHVAVAFWMLGIGYGVISEKEAGLIQSYTYSRSTVFPASAEAVASAGRRCFSAETLAAIREEAVRELTEQEYYEIAWAIG</sequence>
<comment type="caution">
    <text evidence="2">The sequence shown here is derived from an EMBL/GenBank/DDBJ whole genome shotgun (WGS) entry which is preliminary data.</text>
</comment>
<evidence type="ECO:0000313" key="3">
    <source>
        <dbReference type="Proteomes" id="UP000309819"/>
    </source>
</evidence>
<dbReference type="Pfam" id="PF06527">
    <property type="entry name" value="TniQ"/>
    <property type="match status" value="1"/>
</dbReference>
<name>A0A5R8ZH32_9PSED</name>
<keyword evidence="3" id="KW-1185">Reference proteome</keyword>
<feature type="domain" description="TniQ" evidence="1">
    <location>
        <begin position="8"/>
        <end position="123"/>
    </location>
</feature>
<dbReference type="OrthoDB" id="6893225at2"/>
<accession>A0A5R8ZH32</accession>
<evidence type="ECO:0000259" key="1">
    <source>
        <dbReference type="Pfam" id="PF06527"/>
    </source>
</evidence>
<dbReference type="EMBL" id="VAUO01000001">
    <property type="protein sequence ID" value="TLP65070.1"/>
    <property type="molecule type" value="Genomic_DNA"/>
</dbReference>
<dbReference type="Proteomes" id="UP000309819">
    <property type="component" value="Unassembled WGS sequence"/>
</dbReference>
<organism evidence="2 3">
    <name type="scientific">Pseudomonas mosselii</name>
    <dbReference type="NCBI Taxonomy" id="78327"/>
    <lineage>
        <taxon>Bacteria</taxon>
        <taxon>Pseudomonadati</taxon>
        <taxon>Pseudomonadota</taxon>
        <taxon>Gammaproteobacteria</taxon>
        <taxon>Pseudomonadales</taxon>
        <taxon>Pseudomonadaceae</taxon>
        <taxon>Pseudomonas</taxon>
    </lineage>
</organism>
<evidence type="ECO:0000313" key="2">
    <source>
        <dbReference type="EMBL" id="TLP65070.1"/>
    </source>
</evidence>
<protein>
    <recommendedName>
        <fullName evidence="1">TniQ domain-containing protein</fullName>
    </recommendedName>
</protein>
<proteinExistence type="predicted"/>
<dbReference type="AlphaFoldDB" id="A0A5R8ZH32"/>
<gene>
    <name evidence="2" type="ORF">FEM01_02510</name>
</gene>